<dbReference type="Proteomes" id="UP000000733">
    <property type="component" value="Genome"/>
</dbReference>
<dbReference type="EMBL" id="AF261666">
    <property type="protein sequence ID" value="AAG00436.1"/>
    <property type="molecule type" value="Genomic_RNA"/>
</dbReference>
<proteinExistence type="predicted"/>
<dbReference type="RefSeq" id="NP_690809.1">
    <property type="nucleotide sequence ID" value="NC_004170.1"/>
</dbReference>
<name>Q9FZU0_9VIRU</name>
<protein>
    <submittedName>
        <fullName evidence="2">p9</fullName>
    </submittedName>
</protein>
<reference evidence="2 3" key="2">
    <citation type="journal article" date="2000" name="Virology">
        <title>Characterization of phi 13, a bacteriophage related to phi 6 and containing three dsRNA genomic segments.</title>
        <authorList>
            <person name="Qiao X."/>
            <person name="Qiao J."/>
            <person name="Onodera S."/>
            <person name="Mindich L."/>
        </authorList>
    </citation>
    <scope>NUCLEOTIDE SEQUENCE [LARGE SCALE GENOMIC DNA]</scope>
</reference>
<accession>Q9FZU0</accession>
<keyword evidence="3" id="KW-1185">Reference proteome</keyword>
<evidence type="ECO:0000256" key="1">
    <source>
        <dbReference type="SAM" id="MobiDB-lite"/>
    </source>
</evidence>
<feature type="region of interest" description="Disordered" evidence="1">
    <location>
        <begin position="43"/>
        <end position="70"/>
    </location>
</feature>
<dbReference type="KEGG" id="vg:963875"/>
<reference evidence="2 3" key="1">
    <citation type="journal article" date="1999" name="J. Bacteriol.">
        <title>Isolation of additional bacteriophages with genomes of segmented double-stranded RNA.</title>
        <authorList>
            <person name="Mindich L."/>
            <person name="Qiao X."/>
            <person name="Qiao J."/>
            <person name="Onodera S."/>
            <person name="Romantschuk M."/>
            <person name="Hoogstraten D."/>
        </authorList>
    </citation>
    <scope>NUCLEOTIDE SEQUENCE [LARGE SCALE GENOMIC DNA]</scope>
</reference>
<evidence type="ECO:0000313" key="3">
    <source>
        <dbReference type="Proteomes" id="UP000000733"/>
    </source>
</evidence>
<organism evidence="2 3">
    <name type="scientific">Pseudomonas phage phi13</name>
    <dbReference type="NCBI Taxonomy" id="134554"/>
    <lineage>
        <taxon>Viruses</taxon>
        <taxon>Riboviria</taxon>
        <taxon>Orthornavirae</taxon>
        <taxon>Duplornaviricota</taxon>
        <taxon>Vidaverviricetes</taxon>
        <taxon>Mindivirales</taxon>
        <taxon>Cystoviridae</taxon>
        <taxon>Gammacystovirus</taxon>
        <taxon>Gammacystovirus phi13</taxon>
        <taxon>Cystovirus phi13</taxon>
    </lineage>
</organism>
<sequence length="70" mass="7621">MGLYTTYKKSAEQTVDKENDSIGKKVVGFLTAPVSFKDDVLSLRNPSHQRSRLGRSDLPGRRVAGSPPCG</sequence>
<dbReference type="OrthoDB" id="41438at10239"/>
<gene>
    <name evidence="2" type="primary">9</name>
</gene>
<evidence type="ECO:0000313" key="2">
    <source>
        <dbReference type="EMBL" id="AAG00436.1"/>
    </source>
</evidence>